<dbReference type="AlphaFoldDB" id="A0A1F5L2P0"/>
<gene>
    <name evidence="1" type="ORF">PENARI_c052G07489</name>
</gene>
<evidence type="ECO:0000313" key="2">
    <source>
        <dbReference type="Proteomes" id="UP000177622"/>
    </source>
</evidence>
<comment type="caution">
    <text evidence="1">The sequence shown here is derived from an EMBL/GenBank/DDBJ whole genome shotgun (WGS) entry which is preliminary data.</text>
</comment>
<protein>
    <submittedName>
        <fullName evidence="1">Uncharacterized protein</fullName>
    </submittedName>
</protein>
<dbReference type="RefSeq" id="XP_022482721.1">
    <property type="nucleotide sequence ID" value="XM_022637422.1"/>
</dbReference>
<dbReference type="OrthoDB" id="4970228at2759"/>
<sequence>MANVERLPLAKWVILGSRTWDVDDRGSCGTQLLWANEVVNTMKPITAAAVIAILASQAHAFNHVWYWCGKSTTTCKNEGKPWNGVYPTYDCGHKLKWDNYQQAYGKWYQSTDEWDDWEKKGGFRDCCHAAGKGACYSYQE</sequence>
<dbReference type="GeneID" id="34582156"/>
<proteinExistence type="predicted"/>
<organism evidence="1 2">
    <name type="scientific">Penicillium arizonense</name>
    <dbReference type="NCBI Taxonomy" id="1835702"/>
    <lineage>
        <taxon>Eukaryota</taxon>
        <taxon>Fungi</taxon>
        <taxon>Dikarya</taxon>
        <taxon>Ascomycota</taxon>
        <taxon>Pezizomycotina</taxon>
        <taxon>Eurotiomycetes</taxon>
        <taxon>Eurotiomycetidae</taxon>
        <taxon>Eurotiales</taxon>
        <taxon>Aspergillaceae</taxon>
        <taxon>Penicillium</taxon>
    </lineage>
</organism>
<accession>A0A1F5L2P0</accession>
<name>A0A1F5L2P0_PENAI</name>
<reference evidence="1 2" key="1">
    <citation type="journal article" date="2016" name="Sci. Rep.">
        <title>Penicillium arizonense, a new, genome sequenced fungal species, reveals a high chemical diversity in secreted metabolites.</title>
        <authorList>
            <person name="Grijseels S."/>
            <person name="Nielsen J.C."/>
            <person name="Randelovic M."/>
            <person name="Nielsen J."/>
            <person name="Nielsen K.F."/>
            <person name="Workman M."/>
            <person name="Frisvad J.C."/>
        </authorList>
    </citation>
    <scope>NUCLEOTIDE SEQUENCE [LARGE SCALE GENOMIC DNA]</scope>
    <source>
        <strain evidence="1 2">CBS 141311</strain>
    </source>
</reference>
<dbReference type="EMBL" id="LXJU01000052">
    <property type="protein sequence ID" value="OGE47260.1"/>
    <property type="molecule type" value="Genomic_DNA"/>
</dbReference>
<keyword evidence="2" id="KW-1185">Reference proteome</keyword>
<evidence type="ECO:0000313" key="1">
    <source>
        <dbReference type="EMBL" id="OGE47260.1"/>
    </source>
</evidence>
<dbReference type="Proteomes" id="UP000177622">
    <property type="component" value="Unassembled WGS sequence"/>
</dbReference>